<protein>
    <recommendedName>
        <fullName evidence="3">Lipocalin</fullName>
    </recommendedName>
</protein>
<proteinExistence type="predicted"/>
<dbReference type="SUPFAM" id="SSF50814">
    <property type="entry name" value="Lipocalins"/>
    <property type="match status" value="1"/>
</dbReference>
<organism evidence="2">
    <name type="scientific">Rhipicephalus zambeziensis</name>
    <dbReference type="NCBI Taxonomy" id="60191"/>
    <lineage>
        <taxon>Eukaryota</taxon>
        <taxon>Metazoa</taxon>
        <taxon>Ecdysozoa</taxon>
        <taxon>Arthropoda</taxon>
        <taxon>Chelicerata</taxon>
        <taxon>Arachnida</taxon>
        <taxon>Acari</taxon>
        <taxon>Parasitiformes</taxon>
        <taxon>Ixodida</taxon>
        <taxon>Ixodoidea</taxon>
        <taxon>Ixodidae</taxon>
        <taxon>Rhipicephalinae</taxon>
        <taxon>Rhipicephalus</taxon>
        <taxon>Rhipicephalus</taxon>
    </lineage>
</organism>
<dbReference type="InterPro" id="IPR012674">
    <property type="entry name" value="Calycin"/>
</dbReference>
<feature type="chain" id="PRO_5012330084" description="Lipocalin" evidence="1">
    <location>
        <begin position="19"/>
        <end position="225"/>
    </location>
</feature>
<reference evidence="2" key="1">
    <citation type="journal article" date="2017" name="Parasit. Vectors">
        <title>Sialotranscriptomics of Rhipicephalus zambeziensis reveals intricate expression profiles of secretory proteins and suggests tight temporal transcriptional regulation during blood-feeding.</title>
        <authorList>
            <person name="de Castro M.H."/>
            <person name="de Klerk D."/>
            <person name="Pienaar R."/>
            <person name="Rees D.J.G."/>
            <person name="Mans B.J."/>
        </authorList>
    </citation>
    <scope>NUCLEOTIDE SEQUENCE</scope>
    <source>
        <tissue evidence="2">Salivary glands</tissue>
    </source>
</reference>
<name>A0A224Y800_9ACAR</name>
<evidence type="ECO:0000256" key="1">
    <source>
        <dbReference type="SAM" id="SignalP"/>
    </source>
</evidence>
<dbReference type="Gene3D" id="2.40.128.20">
    <property type="match status" value="1"/>
</dbReference>
<evidence type="ECO:0000313" key="2">
    <source>
        <dbReference type="EMBL" id="MAA13727.1"/>
    </source>
</evidence>
<keyword evidence="1" id="KW-0732">Signal</keyword>
<sequence length="225" mass="26172">MGVVRVLVILLASAAVMATNKKPVRELLPHRDLRKFGEPSQLLGSPYDLVLMLVSEHLWIRDNYKCMKSKFVNNETDQSFIRRSKFWVPPHRTSNGTSDKHPGNLTYKYDVIRRTGDYTKVNITLISSTANYSFGEHTVQYADDVCMVLEFPKTASYIFRKPRCTMWVLNTTVETQNKYRHCKFILLATCKTPIYNLYEYERDDCQKWGEPPEPSEFDANKSNHC</sequence>
<dbReference type="AlphaFoldDB" id="A0A224Y800"/>
<feature type="signal peptide" evidence="1">
    <location>
        <begin position="1"/>
        <end position="18"/>
    </location>
</feature>
<evidence type="ECO:0008006" key="3">
    <source>
        <dbReference type="Google" id="ProtNLM"/>
    </source>
</evidence>
<accession>A0A224Y800</accession>
<dbReference type="EMBL" id="GFPF01002581">
    <property type="protein sequence ID" value="MAA13727.1"/>
    <property type="molecule type" value="Transcribed_RNA"/>
</dbReference>